<feature type="compositionally biased region" description="Polar residues" evidence="1">
    <location>
        <begin position="150"/>
        <end position="163"/>
    </location>
</feature>
<accession>A0A0A8YXJ0</accession>
<proteinExistence type="predicted"/>
<feature type="region of interest" description="Disordered" evidence="1">
    <location>
        <begin position="1"/>
        <end position="35"/>
    </location>
</feature>
<sequence>MDLNGPPIANAAPAPQVEPIQEEQPLVNDDNAMNLDLPEELLIGPQQSPHNPKAPQISIQLSLSSGTSSEGVVAQDQPDPLFDLNVPVPGILQVQNPDVQEPASMQLMQLMNQLINEQAHNLAPMIVDPLPFVPPDNMVVERGNDFAGDNSHTTQVQQQCRSS</sequence>
<dbReference type="EMBL" id="GBRH01270553">
    <property type="protein sequence ID" value="JAD27342.1"/>
    <property type="molecule type" value="Transcribed_RNA"/>
</dbReference>
<feature type="region of interest" description="Disordered" evidence="1">
    <location>
        <begin position="144"/>
        <end position="163"/>
    </location>
</feature>
<dbReference type="AlphaFoldDB" id="A0A0A8YXJ0"/>
<reference evidence="2" key="2">
    <citation type="journal article" date="2015" name="Data Brief">
        <title>Shoot transcriptome of the giant reed, Arundo donax.</title>
        <authorList>
            <person name="Barrero R.A."/>
            <person name="Guerrero F.D."/>
            <person name="Moolhuijzen P."/>
            <person name="Goolsby J.A."/>
            <person name="Tidwell J."/>
            <person name="Bellgard S.E."/>
            <person name="Bellgard M.I."/>
        </authorList>
    </citation>
    <scope>NUCLEOTIDE SEQUENCE</scope>
    <source>
        <tissue evidence="2">Shoot tissue taken approximately 20 cm above the soil surface</tissue>
    </source>
</reference>
<organism evidence="2">
    <name type="scientific">Arundo donax</name>
    <name type="common">Giant reed</name>
    <name type="synonym">Donax arundinaceus</name>
    <dbReference type="NCBI Taxonomy" id="35708"/>
    <lineage>
        <taxon>Eukaryota</taxon>
        <taxon>Viridiplantae</taxon>
        <taxon>Streptophyta</taxon>
        <taxon>Embryophyta</taxon>
        <taxon>Tracheophyta</taxon>
        <taxon>Spermatophyta</taxon>
        <taxon>Magnoliopsida</taxon>
        <taxon>Liliopsida</taxon>
        <taxon>Poales</taxon>
        <taxon>Poaceae</taxon>
        <taxon>PACMAD clade</taxon>
        <taxon>Arundinoideae</taxon>
        <taxon>Arundineae</taxon>
        <taxon>Arundo</taxon>
    </lineage>
</organism>
<reference evidence="2" key="1">
    <citation type="submission" date="2014-09" db="EMBL/GenBank/DDBJ databases">
        <authorList>
            <person name="Magalhaes I.L.F."/>
            <person name="Oliveira U."/>
            <person name="Santos F.R."/>
            <person name="Vidigal T.H.D.A."/>
            <person name="Brescovit A.D."/>
            <person name="Santos A.J."/>
        </authorList>
    </citation>
    <scope>NUCLEOTIDE SEQUENCE</scope>
    <source>
        <tissue evidence="2">Shoot tissue taken approximately 20 cm above the soil surface</tissue>
    </source>
</reference>
<protein>
    <submittedName>
        <fullName evidence="2">Uncharacterized protein</fullName>
    </submittedName>
</protein>
<name>A0A0A8YXJ0_ARUDO</name>
<evidence type="ECO:0000313" key="2">
    <source>
        <dbReference type="EMBL" id="JAD27342.1"/>
    </source>
</evidence>
<feature type="compositionally biased region" description="Low complexity" evidence="1">
    <location>
        <begin position="1"/>
        <end position="15"/>
    </location>
</feature>
<evidence type="ECO:0000256" key="1">
    <source>
        <dbReference type="SAM" id="MobiDB-lite"/>
    </source>
</evidence>